<feature type="transmembrane region" description="Helical" evidence="1">
    <location>
        <begin position="133"/>
        <end position="155"/>
    </location>
</feature>
<accession>A0A914C2Z9</accession>
<proteinExistence type="predicted"/>
<feature type="transmembrane region" description="Helical" evidence="1">
    <location>
        <begin position="234"/>
        <end position="257"/>
    </location>
</feature>
<dbReference type="AlphaFoldDB" id="A0A914C2Z9"/>
<keyword evidence="1" id="KW-1133">Transmembrane helix</keyword>
<evidence type="ECO:0000313" key="3">
    <source>
        <dbReference type="WBParaSite" id="ACRNAN_Path_17.g51.t1"/>
    </source>
</evidence>
<sequence>MLAILFTRELQNQNTSCNRVDPLFADILQDHYGFDLAVIAWNCILLCSLVVSGLCQLFRTRKETVLFLPTLCLLNSIGILFPESNRLVQMAIFFVCAPMSIELMKGMPQKIDKFKHENHYALKHIHKFVKKEVLLYLMKFGAVQVGFIRGVSLLAELALRGESVRLPLFFVLVNVCSTTPAMVCYNVLRQISRTNGLFGAQVWVFATFVQYNLFDYGSQIFPNVCTGAHSAFTFWMAIYRTLLAMQLLLIALVSVYWSSRRSHTPIIMTSPVINS</sequence>
<evidence type="ECO:0000313" key="2">
    <source>
        <dbReference type="Proteomes" id="UP000887540"/>
    </source>
</evidence>
<feature type="transmembrane region" description="Helical" evidence="1">
    <location>
        <begin position="195"/>
        <end position="214"/>
    </location>
</feature>
<feature type="transmembrane region" description="Helical" evidence="1">
    <location>
        <begin position="65"/>
        <end position="81"/>
    </location>
</feature>
<keyword evidence="2" id="KW-1185">Reference proteome</keyword>
<name>A0A914C2Z9_9BILA</name>
<keyword evidence="1" id="KW-0472">Membrane</keyword>
<keyword evidence="1" id="KW-0812">Transmembrane</keyword>
<protein>
    <submittedName>
        <fullName evidence="3">Uncharacterized protein</fullName>
    </submittedName>
</protein>
<dbReference type="Proteomes" id="UP000887540">
    <property type="component" value="Unplaced"/>
</dbReference>
<feature type="transmembrane region" description="Helical" evidence="1">
    <location>
        <begin position="87"/>
        <end position="104"/>
    </location>
</feature>
<feature type="transmembrane region" description="Helical" evidence="1">
    <location>
        <begin position="38"/>
        <end position="58"/>
    </location>
</feature>
<feature type="transmembrane region" description="Helical" evidence="1">
    <location>
        <begin position="167"/>
        <end position="188"/>
    </location>
</feature>
<evidence type="ECO:0000256" key="1">
    <source>
        <dbReference type="SAM" id="Phobius"/>
    </source>
</evidence>
<organism evidence="2 3">
    <name type="scientific">Acrobeloides nanus</name>
    <dbReference type="NCBI Taxonomy" id="290746"/>
    <lineage>
        <taxon>Eukaryota</taxon>
        <taxon>Metazoa</taxon>
        <taxon>Ecdysozoa</taxon>
        <taxon>Nematoda</taxon>
        <taxon>Chromadorea</taxon>
        <taxon>Rhabditida</taxon>
        <taxon>Tylenchina</taxon>
        <taxon>Cephalobomorpha</taxon>
        <taxon>Cephaloboidea</taxon>
        <taxon>Cephalobidae</taxon>
        <taxon>Acrobeloides</taxon>
    </lineage>
</organism>
<reference evidence="3" key="1">
    <citation type="submission" date="2022-11" db="UniProtKB">
        <authorList>
            <consortium name="WormBaseParasite"/>
        </authorList>
    </citation>
    <scope>IDENTIFICATION</scope>
</reference>
<dbReference type="WBParaSite" id="ACRNAN_Path_17.g51.t1">
    <property type="protein sequence ID" value="ACRNAN_Path_17.g51.t1"/>
    <property type="gene ID" value="ACRNAN_Path_17.g51"/>
</dbReference>